<dbReference type="PROSITE" id="PS00622">
    <property type="entry name" value="HTH_LUXR_1"/>
    <property type="match status" value="1"/>
</dbReference>
<dbReference type="RefSeq" id="WP_073275427.1">
    <property type="nucleotide sequence ID" value="NZ_FRAC01000010.1"/>
</dbReference>
<keyword evidence="8" id="KW-1185">Reference proteome</keyword>
<evidence type="ECO:0000256" key="1">
    <source>
        <dbReference type="ARBA" id="ARBA00010641"/>
    </source>
</evidence>
<dbReference type="SUPFAM" id="SSF88659">
    <property type="entry name" value="Sigma3 and sigma4 domains of RNA polymerase sigma factors"/>
    <property type="match status" value="1"/>
</dbReference>
<dbReference type="Pfam" id="PF04542">
    <property type="entry name" value="Sigma70_r2"/>
    <property type="match status" value="1"/>
</dbReference>
<dbReference type="GO" id="GO:0016987">
    <property type="term" value="F:sigma factor activity"/>
    <property type="evidence" value="ECO:0007669"/>
    <property type="project" value="UniProtKB-KW"/>
</dbReference>
<dbReference type="EMBL" id="FRAC01000010">
    <property type="protein sequence ID" value="SHK23561.1"/>
    <property type="molecule type" value="Genomic_DNA"/>
</dbReference>
<dbReference type="PANTHER" id="PTHR43133">
    <property type="entry name" value="RNA POLYMERASE ECF-TYPE SIGMA FACTO"/>
    <property type="match status" value="1"/>
</dbReference>
<dbReference type="GO" id="GO:0006352">
    <property type="term" value="P:DNA-templated transcription initiation"/>
    <property type="evidence" value="ECO:0007669"/>
    <property type="project" value="InterPro"/>
</dbReference>
<evidence type="ECO:0000256" key="3">
    <source>
        <dbReference type="ARBA" id="ARBA00023082"/>
    </source>
</evidence>
<dbReference type="OrthoDB" id="2678696at2"/>
<evidence type="ECO:0000256" key="5">
    <source>
        <dbReference type="ARBA" id="ARBA00023163"/>
    </source>
</evidence>
<dbReference type="Proteomes" id="UP000184386">
    <property type="component" value="Unassembled WGS sequence"/>
</dbReference>
<evidence type="ECO:0000313" key="7">
    <source>
        <dbReference type="EMBL" id="SHK23561.1"/>
    </source>
</evidence>
<feature type="domain" description="HTH luxR-type" evidence="6">
    <location>
        <begin position="143"/>
        <end position="170"/>
    </location>
</feature>
<evidence type="ECO:0000256" key="4">
    <source>
        <dbReference type="ARBA" id="ARBA00023125"/>
    </source>
</evidence>
<name>A0A1M6QTI8_9FIRM</name>
<dbReference type="AlphaFoldDB" id="A0A1M6QTI8"/>
<dbReference type="STRING" id="1121322.SAMN02745136_02027"/>
<dbReference type="InterPro" id="IPR013325">
    <property type="entry name" value="RNA_pol_sigma_r2"/>
</dbReference>
<accession>A0A1M6QTI8</accession>
<dbReference type="Gene3D" id="1.10.1740.10">
    <property type="match status" value="1"/>
</dbReference>
<dbReference type="GO" id="GO:0003677">
    <property type="term" value="F:DNA binding"/>
    <property type="evidence" value="ECO:0007669"/>
    <property type="project" value="UniProtKB-KW"/>
</dbReference>
<organism evidence="7 8">
    <name type="scientific">Anaerocolumna jejuensis DSM 15929</name>
    <dbReference type="NCBI Taxonomy" id="1121322"/>
    <lineage>
        <taxon>Bacteria</taxon>
        <taxon>Bacillati</taxon>
        <taxon>Bacillota</taxon>
        <taxon>Clostridia</taxon>
        <taxon>Lachnospirales</taxon>
        <taxon>Lachnospiraceae</taxon>
        <taxon>Anaerocolumna</taxon>
    </lineage>
</organism>
<dbReference type="InterPro" id="IPR039425">
    <property type="entry name" value="RNA_pol_sigma-70-like"/>
</dbReference>
<dbReference type="Pfam" id="PF08281">
    <property type="entry name" value="Sigma70_r4_2"/>
    <property type="match status" value="1"/>
</dbReference>
<keyword evidence="3" id="KW-0731">Sigma factor</keyword>
<sequence>MQDEVLIKRLKQRDMKAYEEVIDTYKNYVGAIVKSRISVSMRNEDIEEVVADVFVALWKQSDRLDAKKGNLKNYIGIIARNLAINKIRGNYNLLSIDDDMEITGDVSPEYEVMNRETRDILLHEVNTLKSLDKEIITKYYMEGETVKKIAEDMQLNPNTVKAKLLRARKKLKKSLLERGYSYENL</sequence>
<gene>
    <name evidence="7" type="ORF">SAMN02745136_02027</name>
</gene>
<dbReference type="InterPro" id="IPR000792">
    <property type="entry name" value="Tscrpt_reg_LuxR_C"/>
</dbReference>
<proteinExistence type="inferred from homology"/>
<dbReference type="PANTHER" id="PTHR43133:SF8">
    <property type="entry name" value="RNA POLYMERASE SIGMA FACTOR HI_1459-RELATED"/>
    <property type="match status" value="1"/>
</dbReference>
<dbReference type="InterPro" id="IPR013324">
    <property type="entry name" value="RNA_pol_sigma_r3/r4-like"/>
</dbReference>
<evidence type="ECO:0000313" key="8">
    <source>
        <dbReference type="Proteomes" id="UP000184386"/>
    </source>
</evidence>
<dbReference type="NCBIfam" id="TIGR02937">
    <property type="entry name" value="sigma70-ECF"/>
    <property type="match status" value="1"/>
</dbReference>
<dbReference type="Gene3D" id="1.10.10.10">
    <property type="entry name" value="Winged helix-like DNA-binding domain superfamily/Winged helix DNA-binding domain"/>
    <property type="match status" value="1"/>
</dbReference>
<evidence type="ECO:0000259" key="6">
    <source>
        <dbReference type="PROSITE" id="PS00622"/>
    </source>
</evidence>
<reference evidence="7 8" key="1">
    <citation type="submission" date="2016-11" db="EMBL/GenBank/DDBJ databases">
        <authorList>
            <person name="Jaros S."/>
            <person name="Januszkiewicz K."/>
            <person name="Wedrychowicz H."/>
        </authorList>
    </citation>
    <scope>NUCLEOTIDE SEQUENCE [LARGE SCALE GENOMIC DNA]</scope>
    <source>
        <strain evidence="7 8">DSM 15929</strain>
    </source>
</reference>
<dbReference type="InterPro" id="IPR036388">
    <property type="entry name" value="WH-like_DNA-bd_sf"/>
</dbReference>
<keyword evidence="5" id="KW-0804">Transcription</keyword>
<dbReference type="InterPro" id="IPR007627">
    <property type="entry name" value="RNA_pol_sigma70_r2"/>
</dbReference>
<keyword evidence="2" id="KW-0805">Transcription regulation</keyword>
<protein>
    <submittedName>
        <fullName evidence="7">RNA polymerase sigma-70 factor, ECF subfamily</fullName>
    </submittedName>
</protein>
<comment type="similarity">
    <text evidence="1">Belongs to the sigma-70 factor family. ECF subfamily.</text>
</comment>
<keyword evidence="4" id="KW-0238">DNA-binding</keyword>
<dbReference type="InterPro" id="IPR014284">
    <property type="entry name" value="RNA_pol_sigma-70_dom"/>
</dbReference>
<dbReference type="InterPro" id="IPR013249">
    <property type="entry name" value="RNA_pol_sigma70_r4_t2"/>
</dbReference>
<dbReference type="SUPFAM" id="SSF88946">
    <property type="entry name" value="Sigma2 domain of RNA polymerase sigma factors"/>
    <property type="match status" value="1"/>
</dbReference>
<evidence type="ECO:0000256" key="2">
    <source>
        <dbReference type="ARBA" id="ARBA00023015"/>
    </source>
</evidence>